<dbReference type="SUPFAM" id="SSF56059">
    <property type="entry name" value="Glutathione synthetase ATP-binding domain-like"/>
    <property type="match status" value="1"/>
</dbReference>
<proteinExistence type="inferred from homology"/>
<keyword evidence="7" id="KW-0677">Repeat</keyword>
<keyword evidence="8" id="KW-0547">Nucleotide-binding</keyword>
<dbReference type="InterPro" id="IPR005483">
    <property type="entry name" value="CPSase_dom"/>
</dbReference>
<evidence type="ECO:0000256" key="6">
    <source>
        <dbReference type="ARBA" id="ARBA00022723"/>
    </source>
</evidence>
<dbReference type="GO" id="GO:0004088">
    <property type="term" value="F:carbamoyl-phosphate synthase (glutamine-hydrolyzing) activity"/>
    <property type="evidence" value="ECO:0007669"/>
    <property type="project" value="UniProtKB-EC"/>
</dbReference>
<evidence type="ECO:0000256" key="5">
    <source>
        <dbReference type="ARBA" id="ARBA00022605"/>
    </source>
</evidence>
<evidence type="ECO:0000259" key="13">
    <source>
        <dbReference type="PROSITE" id="PS50975"/>
    </source>
</evidence>
<keyword evidence="10" id="KW-0464">Manganese</keyword>
<dbReference type="EMBL" id="UZAL01046142">
    <property type="protein sequence ID" value="VDP84013.1"/>
    <property type="molecule type" value="Genomic_DNA"/>
</dbReference>
<comment type="catalytic activity">
    <reaction evidence="11">
        <text>hydrogencarbonate + NH4(+) + 2 ATP = carbamoyl phosphate + 2 ADP + phosphate + 2 H(+)</text>
        <dbReference type="Rhea" id="RHEA:18029"/>
        <dbReference type="ChEBI" id="CHEBI:15378"/>
        <dbReference type="ChEBI" id="CHEBI:17544"/>
        <dbReference type="ChEBI" id="CHEBI:28938"/>
        <dbReference type="ChEBI" id="CHEBI:30616"/>
        <dbReference type="ChEBI" id="CHEBI:43474"/>
        <dbReference type="ChEBI" id="CHEBI:58228"/>
        <dbReference type="ChEBI" id="CHEBI:456216"/>
        <dbReference type="EC" id="6.3.4.16"/>
    </reaction>
</comment>
<dbReference type="Pfam" id="PF02786">
    <property type="entry name" value="CPSase_L_D2"/>
    <property type="match status" value="1"/>
</dbReference>
<dbReference type="GO" id="GO:0006541">
    <property type="term" value="P:glutamine metabolic process"/>
    <property type="evidence" value="ECO:0007669"/>
    <property type="project" value="TreeGrafter"/>
</dbReference>
<evidence type="ECO:0000313" key="14">
    <source>
        <dbReference type="EMBL" id="VDP84013.1"/>
    </source>
</evidence>
<comment type="catalytic activity">
    <reaction evidence="12">
        <text>hydrogencarbonate + L-glutamine + 2 ATP + H2O = carbamoyl phosphate + L-glutamate + 2 ADP + phosphate + 2 H(+)</text>
        <dbReference type="Rhea" id="RHEA:18633"/>
        <dbReference type="ChEBI" id="CHEBI:15377"/>
        <dbReference type="ChEBI" id="CHEBI:15378"/>
        <dbReference type="ChEBI" id="CHEBI:17544"/>
        <dbReference type="ChEBI" id="CHEBI:29985"/>
        <dbReference type="ChEBI" id="CHEBI:30616"/>
        <dbReference type="ChEBI" id="CHEBI:43474"/>
        <dbReference type="ChEBI" id="CHEBI:58228"/>
        <dbReference type="ChEBI" id="CHEBI:58359"/>
        <dbReference type="ChEBI" id="CHEBI:456216"/>
        <dbReference type="EC" id="6.3.5.5"/>
    </reaction>
</comment>
<comment type="similarity">
    <text evidence="2">Belongs to the CarB family.</text>
</comment>
<evidence type="ECO:0000256" key="11">
    <source>
        <dbReference type="ARBA" id="ARBA00047359"/>
    </source>
</evidence>
<dbReference type="InterPro" id="IPR016185">
    <property type="entry name" value="PreATP-grasp_dom_sf"/>
</dbReference>
<keyword evidence="3" id="KW-0055">Arginine biosynthesis</keyword>
<dbReference type="GO" id="GO:0004070">
    <property type="term" value="F:aspartate carbamoyltransferase activity"/>
    <property type="evidence" value="ECO:0007669"/>
    <property type="project" value="TreeGrafter"/>
</dbReference>
<evidence type="ECO:0000256" key="1">
    <source>
        <dbReference type="ARBA" id="ARBA00005077"/>
    </source>
</evidence>
<name>A0A183Q369_9TREM</name>
<keyword evidence="6" id="KW-0479">Metal-binding</keyword>
<keyword evidence="4" id="KW-0436">Ligase</keyword>
<comment type="pathway">
    <text evidence="1">Amino-acid biosynthesis; L-arginine biosynthesis; carbamoyl phosphate from bicarbonate: step 1/1.</text>
</comment>
<dbReference type="GO" id="GO:0006526">
    <property type="term" value="P:L-arginine biosynthetic process"/>
    <property type="evidence" value="ECO:0007669"/>
    <property type="project" value="UniProtKB-KW"/>
</dbReference>
<dbReference type="GO" id="GO:0006228">
    <property type="term" value="P:UTP biosynthetic process"/>
    <property type="evidence" value="ECO:0007669"/>
    <property type="project" value="TreeGrafter"/>
</dbReference>
<dbReference type="GO" id="GO:0006207">
    <property type="term" value="P:'de novo' pyrimidine nucleobase biosynthetic process"/>
    <property type="evidence" value="ECO:0007669"/>
    <property type="project" value="TreeGrafter"/>
</dbReference>
<dbReference type="GO" id="GO:0004151">
    <property type="term" value="F:dihydroorotase activity"/>
    <property type="evidence" value="ECO:0007669"/>
    <property type="project" value="TreeGrafter"/>
</dbReference>
<dbReference type="Proteomes" id="UP000269396">
    <property type="component" value="Unassembled WGS sequence"/>
</dbReference>
<dbReference type="Gene3D" id="3.30.1490.20">
    <property type="entry name" value="ATP-grasp fold, A domain"/>
    <property type="match status" value="1"/>
</dbReference>
<evidence type="ECO:0000256" key="2">
    <source>
        <dbReference type="ARBA" id="ARBA00009799"/>
    </source>
</evidence>
<dbReference type="InterPro" id="IPR005479">
    <property type="entry name" value="CPAse_ATP-bd"/>
</dbReference>
<reference evidence="14 15" key="1">
    <citation type="submission" date="2018-11" db="EMBL/GenBank/DDBJ databases">
        <authorList>
            <consortium name="Pathogen Informatics"/>
        </authorList>
    </citation>
    <scope>NUCLEOTIDE SEQUENCE [LARGE SCALE GENOMIC DNA]</scope>
    <source>
        <strain>Denwood</strain>
        <strain evidence="15">Zambia</strain>
    </source>
</reference>
<dbReference type="GO" id="GO:0004087">
    <property type="term" value="F:carbamoyl-phosphate synthase (ammonia) activity"/>
    <property type="evidence" value="ECO:0007669"/>
    <property type="project" value="UniProtKB-EC"/>
</dbReference>
<evidence type="ECO:0000313" key="15">
    <source>
        <dbReference type="Proteomes" id="UP000269396"/>
    </source>
</evidence>
<dbReference type="FunFam" id="3.30.470.20:FF:000026">
    <property type="entry name" value="Carbamoyl-phosphate synthase large chain"/>
    <property type="match status" value="1"/>
</dbReference>
<evidence type="ECO:0000256" key="10">
    <source>
        <dbReference type="ARBA" id="ARBA00023211"/>
    </source>
</evidence>
<gene>
    <name evidence="14" type="ORF">SMTD_LOCUS21055</name>
</gene>
<dbReference type="InterPro" id="IPR013815">
    <property type="entry name" value="ATP_grasp_subdomain_1"/>
</dbReference>
<dbReference type="PROSITE" id="PS00867">
    <property type="entry name" value="CPSASE_2"/>
    <property type="match status" value="1"/>
</dbReference>
<evidence type="ECO:0000256" key="8">
    <source>
        <dbReference type="ARBA" id="ARBA00022741"/>
    </source>
</evidence>
<dbReference type="Gene3D" id="3.30.470.20">
    <property type="entry name" value="ATP-grasp fold, B domain"/>
    <property type="match status" value="1"/>
</dbReference>
<dbReference type="PROSITE" id="PS50975">
    <property type="entry name" value="ATP_GRASP"/>
    <property type="match status" value="1"/>
</dbReference>
<dbReference type="InterPro" id="IPR011761">
    <property type="entry name" value="ATP-grasp"/>
</dbReference>
<evidence type="ECO:0000256" key="9">
    <source>
        <dbReference type="ARBA" id="ARBA00022840"/>
    </source>
</evidence>
<keyword evidence="5" id="KW-0028">Amino-acid biosynthesis</keyword>
<sequence>MGGQTPNNIAMPMHRLGVPILGTSAESIDNAENRFKFSRLLDCIGLSQPRWKELTDIDSAKAFCEEVGYPCLVRPSYVLSGAAMNVANDHDQLITFLTAAKNISPEHPVVISQFILDAKEIDVDAVAQSGRLVAMAVSEHVENAGVHSGDATLVTPPQDLNEETLKLIKELVRALADELEVSGPFNLQLLAKDNRLLIIEANLRVSRSFPFVSKTLKYDFIAAATRAILGAARDSIHPPFDTHGSKLERLSLSKSFLEPSVNVLENTVGYVGVKVPVFSFARLLGADVLLGVEMVSTGEVACFGVDRYEAYLLAQAAALCNTNGLLPKPGDNVFLSIGSYRHKLEMLPRLVKFFKYCLSSNL</sequence>
<dbReference type="SUPFAM" id="SSF52440">
    <property type="entry name" value="PreATP-grasp domain"/>
    <property type="match status" value="1"/>
</dbReference>
<organism evidence="14 15">
    <name type="scientific">Schistosoma mattheei</name>
    <dbReference type="NCBI Taxonomy" id="31246"/>
    <lineage>
        <taxon>Eukaryota</taxon>
        <taxon>Metazoa</taxon>
        <taxon>Spiralia</taxon>
        <taxon>Lophotrochozoa</taxon>
        <taxon>Platyhelminthes</taxon>
        <taxon>Trematoda</taxon>
        <taxon>Digenea</taxon>
        <taxon>Strigeidida</taxon>
        <taxon>Schistosomatoidea</taxon>
        <taxon>Schistosomatidae</taxon>
        <taxon>Schistosoma</taxon>
    </lineage>
</organism>
<dbReference type="AlphaFoldDB" id="A0A183Q369"/>
<dbReference type="PROSITE" id="PS00866">
    <property type="entry name" value="CPSASE_1"/>
    <property type="match status" value="1"/>
</dbReference>
<dbReference type="FunFam" id="3.30.1490.20:FF:000001">
    <property type="entry name" value="Carbamoyl-phosphate synthase large chain"/>
    <property type="match status" value="1"/>
</dbReference>
<evidence type="ECO:0000256" key="12">
    <source>
        <dbReference type="ARBA" id="ARBA00048816"/>
    </source>
</evidence>
<evidence type="ECO:0000256" key="4">
    <source>
        <dbReference type="ARBA" id="ARBA00022598"/>
    </source>
</evidence>
<evidence type="ECO:0000256" key="3">
    <source>
        <dbReference type="ARBA" id="ARBA00022571"/>
    </source>
</evidence>
<dbReference type="PANTHER" id="PTHR11405">
    <property type="entry name" value="CARBAMOYLTRANSFERASE FAMILY MEMBER"/>
    <property type="match status" value="1"/>
</dbReference>
<feature type="domain" description="ATP-grasp" evidence="13">
    <location>
        <begin position="38"/>
        <end position="229"/>
    </location>
</feature>
<dbReference type="GO" id="GO:0005829">
    <property type="term" value="C:cytosol"/>
    <property type="evidence" value="ECO:0007669"/>
    <property type="project" value="TreeGrafter"/>
</dbReference>
<dbReference type="GO" id="GO:0046872">
    <property type="term" value="F:metal ion binding"/>
    <property type="evidence" value="ECO:0007669"/>
    <property type="project" value="UniProtKB-KW"/>
</dbReference>
<keyword evidence="15" id="KW-1185">Reference proteome</keyword>
<dbReference type="PRINTS" id="PR00098">
    <property type="entry name" value="CPSASE"/>
</dbReference>
<dbReference type="GO" id="GO:0005524">
    <property type="term" value="F:ATP binding"/>
    <property type="evidence" value="ECO:0007669"/>
    <property type="project" value="UniProtKB-UniRule"/>
</dbReference>
<protein>
    <recommendedName>
        <fullName evidence="13">ATP-grasp domain-containing protein</fullName>
    </recommendedName>
</protein>
<evidence type="ECO:0000256" key="7">
    <source>
        <dbReference type="ARBA" id="ARBA00022737"/>
    </source>
</evidence>
<dbReference type="PANTHER" id="PTHR11405:SF5">
    <property type="entry name" value="CAD PROTEIN"/>
    <property type="match status" value="1"/>
</dbReference>
<accession>A0A183Q369</accession>
<keyword evidence="9" id="KW-0067">ATP-binding</keyword>
<dbReference type="GO" id="GO:0019240">
    <property type="term" value="P:citrulline biosynthetic process"/>
    <property type="evidence" value="ECO:0007669"/>
    <property type="project" value="TreeGrafter"/>
</dbReference>
<dbReference type="STRING" id="31246.A0A183Q369"/>